<reference evidence="2 3" key="1">
    <citation type="submission" date="2024-07" db="EMBL/GenBank/DDBJ databases">
        <authorList>
            <person name="Ren Q."/>
        </authorList>
    </citation>
    <scope>NUCLEOTIDE SEQUENCE [LARGE SCALE GENOMIC DNA]</scope>
    <source>
        <strain evidence="2 3">REN37</strain>
    </source>
</reference>
<name>A0ABV4AH75_9GAMM</name>
<evidence type="ECO:0000313" key="3">
    <source>
        <dbReference type="Proteomes" id="UP001562065"/>
    </source>
</evidence>
<dbReference type="PROSITE" id="PS51257">
    <property type="entry name" value="PROKAR_LIPOPROTEIN"/>
    <property type="match status" value="1"/>
</dbReference>
<proteinExistence type="predicted"/>
<dbReference type="EMBL" id="JBGCUO010000001">
    <property type="protein sequence ID" value="MEY1662059.1"/>
    <property type="molecule type" value="Genomic_DNA"/>
</dbReference>
<feature type="chain" id="PRO_5046122299" evidence="1">
    <location>
        <begin position="29"/>
        <end position="222"/>
    </location>
</feature>
<dbReference type="RefSeq" id="WP_369455301.1">
    <property type="nucleotide sequence ID" value="NZ_JBGCUO010000001.1"/>
</dbReference>
<evidence type="ECO:0000256" key="1">
    <source>
        <dbReference type="SAM" id="SignalP"/>
    </source>
</evidence>
<gene>
    <name evidence="2" type="ORF">AB5I84_07860</name>
</gene>
<evidence type="ECO:0000313" key="2">
    <source>
        <dbReference type="EMBL" id="MEY1662059.1"/>
    </source>
</evidence>
<accession>A0ABV4AH75</accession>
<keyword evidence="1" id="KW-0732">Signal</keyword>
<keyword evidence="3" id="KW-1185">Reference proteome</keyword>
<dbReference type="Proteomes" id="UP001562065">
    <property type="component" value="Unassembled WGS sequence"/>
</dbReference>
<comment type="caution">
    <text evidence="2">The sequence shown here is derived from an EMBL/GenBank/DDBJ whole genome shotgun (WGS) entry which is preliminary data.</text>
</comment>
<feature type="signal peptide" evidence="1">
    <location>
        <begin position="1"/>
        <end position="28"/>
    </location>
</feature>
<sequence>MVRNAKAWGGWVLMAALAACSDPLPVPAPEGPGGGEGDDSCAGEPLVAVLPSTGERPDGVGFTARNCHAGRVEHYYGDDDHYVVFSIQDTRRPVPDELAALGKGPQEAWQTSMTLARELTGGSVAALRESAERSLQEPAILDVIGGERFLPLVIEVGADALVGGGWSQEETVTSAELLGLVHDRYVVLVRRSNDRDEIHDRHEAGQVFQPMVDMMHWSALER</sequence>
<organism evidence="2 3">
    <name type="scientific">Isoalcanivorax beigongshangi</name>
    <dbReference type="NCBI Taxonomy" id="3238810"/>
    <lineage>
        <taxon>Bacteria</taxon>
        <taxon>Pseudomonadati</taxon>
        <taxon>Pseudomonadota</taxon>
        <taxon>Gammaproteobacteria</taxon>
        <taxon>Oceanospirillales</taxon>
        <taxon>Alcanivoracaceae</taxon>
        <taxon>Isoalcanivorax</taxon>
    </lineage>
</organism>
<protein>
    <submittedName>
        <fullName evidence="2">Uncharacterized protein</fullName>
    </submittedName>
</protein>